<dbReference type="AlphaFoldDB" id="A0AAD7BBD7"/>
<comment type="caution">
    <text evidence="2">The sequence shown here is derived from an EMBL/GenBank/DDBJ whole genome shotgun (WGS) entry which is preliminary data.</text>
</comment>
<dbReference type="EMBL" id="JARKIF010000023">
    <property type="protein sequence ID" value="KAJ7615999.1"/>
    <property type="molecule type" value="Genomic_DNA"/>
</dbReference>
<protein>
    <submittedName>
        <fullName evidence="2">Uncharacterized protein</fullName>
    </submittedName>
</protein>
<evidence type="ECO:0000313" key="2">
    <source>
        <dbReference type="EMBL" id="KAJ7615999.1"/>
    </source>
</evidence>
<evidence type="ECO:0000313" key="3">
    <source>
        <dbReference type="Proteomes" id="UP001221142"/>
    </source>
</evidence>
<proteinExistence type="predicted"/>
<feature type="region of interest" description="Disordered" evidence="1">
    <location>
        <begin position="1"/>
        <end position="25"/>
    </location>
</feature>
<name>A0AAD7BBD7_9AGAR</name>
<reference evidence="2" key="1">
    <citation type="submission" date="2023-03" db="EMBL/GenBank/DDBJ databases">
        <title>Massive genome expansion in bonnet fungi (Mycena s.s.) driven by repeated elements and novel gene families across ecological guilds.</title>
        <authorList>
            <consortium name="Lawrence Berkeley National Laboratory"/>
            <person name="Harder C.B."/>
            <person name="Miyauchi S."/>
            <person name="Viragh M."/>
            <person name="Kuo A."/>
            <person name="Thoen E."/>
            <person name="Andreopoulos B."/>
            <person name="Lu D."/>
            <person name="Skrede I."/>
            <person name="Drula E."/>
            <person name="Henrissat B."/>
            <person name="Morin E."/>
            <person name="Kohler A."/>
            <person name="Barry K."/>
            <person name="LaButti K."/>
            <person name="Morin E."/>
            <person name="Salamov A."/>
            <person name="Lipzen A."/>
            <person name="Mereny Z."/>
            <person name="Hegedus B."/>
            <person name="Baldrian P."/>
            <person name="Stursova M."/>
            <person name="Weitz H."/>
            <person name="Taylor A."/>
            <person name="Grigoriev I.V."/>
            <person name="Nagy L.G."/>
            <person name="Martin F."/>
            <person name="Kauserud H."/>
        </authorList>
    </citation>
    <scope>NUCLEOTIDE SEQUENCE</scope>
    <source>
        <strain evidence="2">9284</strain>
    </source>
</reference>
<keyword evidence="3" id="KW-1185">Reference proteome</keyword>
<dbReference type="Proteomes" id="UP001221142">
    <property type="component" value="Unassembled WGS sequence"/>
</dbReference>
<sequence>MSGTKINSSSVYTSQEGDSLSSGLNTDGRSVIPPRFFLANKPAPFLQTTAHAPFDSGLQKLPHCCRSGSCGSGAARSCGSWSLPSACVPYLVRHLALNEKVAATFWKLRQSGNCRTAVRYLSGVTVRQATVAAVVRHLLSSKKPLQLQSTLFVGPRRQLCGLQNRMSIRSSHPNRLFMCLRNSASTGPQLSPEYWGSRGTRAESTQNVVNISARAPQASIRHHKLTAKRELEVKVAGTSPG</sequence>
<organism evidence="2 3">
    <name type="scientific">Roridomyces roridus</name>
    <dbReference type="NCBI Taxonomy" id="1738132"/>
    <lineage>
        <taxon>Eukaryota</taxon>
        <taxon>Fungi</taxon>
        <taxon>Dikarya</taxon>
        <taxon>Basidiomycota</taxon>
        <taxon>Agaricomycotina</taxon>
        <taxon>Agaricomycetes</taxon>
        <taxon>Agaricomycetidae</taxon>
        <taxon>Agaricales</taxon>
        <taxon>Marasmiineae</taxon>
        <taxon>Mycenaceae</taxon>
        <taxon>Roridomyces</taxon>
    </lineage>
</organism>
<accession>A0AAD7BBD7</accession>
<evidence type="ECO:0000256" key="1">
    <source>
        <dbReference type="SAM" id="MobiDB-lite"/>
    </source>
</evidence>
<gene>
    <name evidence="2" type="ORF">FB45DRAFT_873290</name>
</gene>